<organism evidence="1 2">
    <name type="scientific">Menidia menidia</name>
    <name type="common">Atlantic silverside</name>
    <dbReference type="NCBI Taxonomy" id="238744"/>
    <lineage>
        <taxon>Eukaryota</taxon>
        <taxon>Metazoa</taxon>
        <taxon>Chordata</taxon>
        <taxon>Craniata</taxon>
        <taxon>Vertebrata</taxon>
        <taxon>Euteleostomi</taxon>
        <taxon>Actinopterygii</taxon>
        <taxon>Neopterygii</taxon>
        <taxon>Teleostei</taxon>
        <taxon>Neoteleostei</taxon>
        <taxon>Acanthomorphata</taxon>
        <taxon>Ovalentaria</taxon>
        <taxon>Atherinomorphae</taxon>
        <taxon>Atheriniformes</taxon>
        <taxon>Atherinopsidae</taxon>
        <taxon>Menidiinae</taxon>
        <taxon>Menidia</taxon>
    </lineage>
</organism>
<dbReference type="EMBL" id="CAJRST010012224">
    <property type="protein sequence ID" value="CAG5928332.1"/>
    <property type="molecule type" value="Genomic_DNA"/>
</dbReference>
<dbReference type="AlphaFoldDB" id="A0A8S4BAD6"/>
<dbReference type="Proteomes" id="UP000677803">
    <property type="component" value="Unassembled WGS sequence"/>
</dbReference>
<reference evidence="1" key="1">
    <citation type="submission" date="2021-05" db="EMBL/GenBank/DDBJ databases">
        <authorList>
            <person name="Tigano A."/>
        </authorList>
    </citation>
    <scope>NUCLEOTIDE SEQUENCE</scope>
</reference>
<comment type="caution">
    <text evidence="1">The sequence shown here is derived from an EMBL/GenBank/DDBJ whole genome shotgun (WGS) entry which is preliminary data.</text>
</comment>
<sequence>MQPRQLSQLSWDQFSETDLSRDPLFVRMMRQHQHLIQRDSVAMTPELSLGSDSRCYPGDSAHLEELCKVVRAS</sequence>
<accession>A0A8S4BAD6</accession>
<evidence type="ECO:0000313" key="1">
    <source>
        <dbReference type="EMBL" id="CAG5928332.1"/>
    </source>
</evidence>
<protein>
    <submittedName>
        <fullName evidence="1">(Atlantic silverside) hypothetical protein</fullName>
    </submittedName>
</protein>
<gene>
    <name evidence="1" type="ORF">MMEN_LOCUS11987</name>
</gene>
<name>A0A8S4BAD6_9TELE</name>
<proteinExistence type="predicted"/>
<evidence type="ECO:0000313" key="2">
    <source>
        <dbReference type="Proteomes" id="UP000677803"/>
    </source>
</evidence>
<keyword evidence="2" id="KW-1185">Reference proteome</keyword>